<protein>
    <recommendedName>
        <fullName evidence="3">Encoded protein</fullName>
    </recommendedName>
</protein>
<comment type="caution">
    <text evidence="1">The sequence shown here is derived from an EMBL/GenBank/DDBJ whole genome shotgun (WGS) entry which is preliminary data.</text>
</comment>
<keyword evidence="2" id="KW-1185">Reference proteome</keyword>
<evidence type="ECO:0008006" key="3">
    <source>
        <dbReference type="Google" id="ProtNLM"/>
    </source>
</evidence>
<name>A0ABQ7GA28_DUNSA</name>
<proteinExistence type="predicted"/>
<accession>A0ABQ7GA28</accession>
<evidence type="ECO:0000313" key="2">
    <source>
        <dbReference type="Proteomes" id="UP000815325"/>
    </source>
</evidence>
<sequence>MISATSQRRKGNECAKDNELRECVLAWRRGKPQRRRKSFSTSLFEFNRPSSENYVYNGLAGCPWDGCLL</sequence>
<evidence type="ECO:0000313" key="1">
    <source>
        <dbReference type="EMBL" id="KAF5831459.1"/>
    </source>
</evidence>
<dbReference type="EMBL" id="MU069947">
    <property type="protein sequence ID" value="KAF5831459.1"/>
    <property type="molecule type" value="Genomic_DNA"/>
</dbReference>
<gene>
    <name evidence="1" type="ORF">DUNSADRAFT_13113</name>
</gene>
<dbReference type="Proteomes" id="UP000815325">
    <property type="component" value="Unassembled WGS sequence"/>
</dbReference>
<reference evidence="1" key="1">
    <citation type="submission" date="2017-08" db="EMBL/GenBank/DDBJ databases">
        <authorList>
            <person name="Polle J.E."/>
            <person name="Barry K."/>
            <person name="Cushman J."/>
            <person name="Schmutz J."/>
            <person name="Tran D."/>
            <person name="Hathwaick L.T."/>
            <person name="Yim W.C."/>
            <person name="Jenkins J."/>
            <person name="Mckie-Krisberg Z.M."/>
            <person name="Prochnik S."/>
            <person name="Lindquist E."/>
            <person name="Dockter R.B."/>
            <person name="Adam C."/>
            <person name="Molina H."/>
            <person name="Bunkerborg J."/>
            <person name="Jin E."/>
            <person name="Buchheim M."/>
            <person name="Magnuson J."/>
        </authorList>
    </citation>
    <scope>NUCLEOTIDE SEQUENCE</scope>
    <source>
        <strain evidence="1">CCAP 19/18</strain>
    </source>
</reference>
<organism evidence="1 2">
    <name type="scientific">Dunaliella salina</name>
    <name type="common">Green alga</name>
    <name type="synonym">Protococcus salinus</name>
    <dbReference type="NCBI Taxonomy" id="3046"/>
    <lineage>
        <taxon>Eukaryota</taxon>
        <taxon>Viridiplantae</taxon>
        <taxon>Chlorophyta</taxon>
        <taxon>core chlorophytes</taxon>
        <taxon>Chlorophyceae</taxon>
        <taxon>CS clade</taxon>
        <taxon>Chlamydomonadales</taxon>
        <taxon>Dunaliellaceae</taxon>
        <taxon>Dunaliella</taxon>
    </lineage>
</organism>